<reference evidence="2" key="1">
    <citation type="submission" date="2023-10" db="EMBL/GenBank/DDBJ databases">
        <title>Genome assembly of Pristionchus species.</title>
        <authorList>
            <person name="Yoshida K."/>
            <person name="Sommer R.J."/>
        </authorList>
    </citation>
    <scope>NUCLEOTIDE SEQUENCE</scope>
    <source>
        <strain evidence="2">RS5133</strain>
    </source>
</reference>
<feature type="non-terminal residue" evidence="2">
    <location>
        <position position="1"/>
    </location>
</feature>
<feature type="signal peptide" evidence="1">
    <location>
        <begin position="1"/>
        <end position="21"/>
    </location>
</feature>
<keyword evidence="3" id="KW-1185">Reference proteome</keyword>
<evidence type="ECO:0000313" key="3">
    <source>
        <dbReference type="Proteomes" id="UP001432322"/>
    </source>
</evidence>
<organism evidence="2 3">
    <name type="scientific">Pristionchus fissidentatus</name>
    <dbReference type="NCBI Taxonomy" id="1538716"/>
    <lineage>
        <taxon>Eukaryota</taxon>
        <taxon>Metazoa</taxon>
        <taxon>Ecdysozoa</taxon>
        <taxon>Nematoda</taxon>
        <taxon>Chromadorea</taxon>
        <taxon>Rhabditida</taxon>
        <taxon>Rhabditina</taxon>
        <taxon>Diplogasteromorpha</taxon>
        <taxon>Diplogasteroidea</taxon>
        <taxon>Neodiplogasteridae</taxon>
        <taxon>Pristionchus</taxon>
    </lineage>
</organism>
<dbReference type="Proteomes" id="UP001432322">
    <property type="component" value="Unassembled WGS sequence"/>
</dbReference>
<gene>
    <name evidence="2" type="ORF">PFISCL1PPCAC_26045</name>
</gene>
<evidence type="ECO:0000313" key="2">
    <source>
        <dbReference type="EMBL" id="GMT34748.1"/>
    </source>
</evidence>
<keyword evidence="1" id="KW-0732">Signal</keyword>
<dbReference type="EMBL" id="BTSY01000006">
    <property type="protein sequence ID" value="GMT34748.1"/>
    <property type="molecule type" value="Genomic_DNA"/>
</dbReference>
<evidence type="ECO:0000256" key="1">
    <source>
        <dbReference type="SAM" id="SignalP"/>
    </source>
</evidence>
<feature type="chain" id="PRO_5043450690" evidence="1">
    <location>
        <begin position="22"/>
        <end position="622"/>
    </location>
</feature>
<proteinExistence type="predicted"/>
<protein>
    <submittedName>
        <fullName evidence="2">Uncharacterized protein</fullName>
    </submittedName>
</protein>
<dbReference type="AlphaFoldDB" id="A0AAV5WVP6"/>
<accession>A0AAV5WVP6</accession>
<name>A0AAV5WVP6_9BILA</name>
<comment type="caution">
    <text evidence="2">The sequence shown here is derived from an EMBL/GenBank/DDBJ whole genome shotgun (WGS) entry which is preliminary data.</text>
</comment>
<sequence length="622" mass="69914">SMRSAPLLSLWLSCLFLMVSSVDPPPPLPNCNFKMPTDLAHDACEQIIHYKVHSDAEATATCRDYFPTNFVTGKNNVPAAGKLTCTVVRQFQCDFLEKKGPDGKIIQAVVPMHDKCYMFHEKEVKMDEYSTGTLCKDGGGLPVPFSMSQTKFIAMEAHRRGINRFWVNVDNNGKTIEKSHVGDKGFLLYSNPWKVYEDRYWAGEKLEKNPNTADRGLTAKASQLFFRTRTDYEHNLVQGSFERTNEHAKASVVCEYQAKIIPKQGWYCEKMGASGLGMRAGYDDKKKRCLYVTTTKYSLEGTESAVKNFPGCRELPSTQQKSGLDDGTARKVIYEDITKGRPYRVAAIKRDTSTTGESEKFAKHVHPHCPQTQPPNTNEYFEAIRQPFETFDPLGVRGFSYRMTPVWTDGYPKDECSDFNANDKRMHSNTLAIRDGKIIDVPTPVRLPAICSISSNVDCSLSSTTPCSSTQVCKDIGEYNEARASYSKCECQKFHEPDATTKECKWTKGRLECGRVRKVTMNEADDTYDRWTDALIGNNNLEAAFADNIDRVVVRAGCQMTVFSHPTGFIGFDNMPIVDNMPLGDYEVPHHEKGTLNGWDKGMSASSYTCSCPNISPFYTIQ</sequence>